<organism evidence="1">
    <name type="scientific">marine sediment metagenome</name>
    <dbReference type="NCBI Taxonomy" id="412755"/>
    <lineage>
        <taxon>unclassified sequences</taxon>
        <taxon>metagenomes</taxon>
        <taxon>ecological metagenomes</taxon>
    </lineage>
</organism>
<accession>X1IHT9</accession>
<sequence length="181" mass="21238">MVIKALKSLGYRRGLIFIHYFGDDPTKYAFHLNVLVDEGRLELEVLDDLKRKLRRMIYTRSVIRKWGDSLIVNYHYKPTKGQVYQALEYCSRPTFKQIEGNEQLADSIKREHTIRRWGRWDEEPKWQLAESDKKLESLVSLEKGKCPICGTPIKWEKRLTPFVLILAEGGTEIAPGYHFLP</sequence>
<dbReference type="AlphaFoldDB" id="X1IHT9"/>
<dbReference type="SUPFAM" id="SSF75712">
    <property type="entry name" value="Rad50 coiled-coil Zn hook"/>
    <property type="match status" value="1"/>
</dbReference>
<feature type="non-terminal residue" evidence="1">
    <location>
        <position position="181"/>
    </location>
</feature>
<comment type="caution">
    <text evidence="1">The sequence shown here is derived from an EMBL/GenBank/DDBJ whole genome shotgun (WGS) entry which is preliminary data.</text>
</comment>
<name>X1IHT9_9ZZZZ</name>
<dbReference type="EMBL" id="BARU01035500">
    <property type="protein sequence ID" value="GAH81282.1"/>
    <property type="molecule type" value="Genomic_DNA"/>
</dbReference>
<protein>
    <submittedName>
        <fullName evidence="1">Uncharacterized protein</fullName>
    </submittedName>
</protein>
<proteinExistence type="predicted"/>
<reference evidence="1" key="1">
    <citation type="journal article" date="2014" name="Front. Microbiol.">
        <title>High frequency of phylogenetically diverse reductive dehalogenase-homologous genes in deep subseafloor sedimentary metagenomes.</title>
        <authorList>
            <person name="Kawai M."/>
            <person name="Futagami T."/>
            <person name="Toyoda A."/>
            <person name="Takaki Y."/>
            <person name="Nishi S."/>
            <person name="Hori S."/>
            <person name="Arai W."/>
            <person name="Tsubouchi T."/>
            <person name="Morono Y."/>
            <person name="Uchiyama I."/>
            <person name="Ito T."/>
            <person name="Fujiyama A."/>
            <person name="Inagaki F."/>
            <person name="Takami H."/>
        </authorList>
    </citation>
    <scope>NUCLEOTIDE SEQUENCE</scope>
    <source>
        <strain evidence="1">Expedition CK06-06</strain>
    </source>
</reference>
<gene>
    <name evidence="1" type="ORF">S03H2_55561</name>
</gene>
<evidence type="ECO:0000313" key="1">
    <source>
        <dbReference type="EMBL" id="GAH81282.1"/>
    </source>
</evidence>